<organism evidence="2 10">
    <name type="scientific">Listeria booriae</name>
    <dbReference type="NCBI Taxonomy" id="1552123"/>
    <lineage>
        <taxon>Bacteria</taxon>
        <taxon>Bacillati</taxon>
        <taxon>Bacillota</taxon>
        <taxon>Bacilli</taxon>
        <taxon>Bacillales</taxon>
        <taxon>Listeriaceae</taxon>
        <taxon>Listeria</taxon>
    </lineage>
</organism>
<dbReference type="Proteomes" id="UP000539064">
    <property type="component" value="Unassembled WGS sequence"/>
</dbReference>
<reference evidence="6 7" key="1">
    <citation type="submission" date="2020-03" db="EMBL/GenBank/DDBJ databases">
        <title>Soil Listeria distribution.</title>
        <authorList>
            <person name="Liao J."/>
            <person name="Wiedmann M."/>
        </authorList>
    </citation>
    <scope>NUCLEOTIDE SEQUENCE [LARGE SCALE GENOMIC DNA]</scope>
    <source>
        <strain evidence="5 6">FSL L7-0360</strain>
        <strain evidence="4 9">FSL L7-0435</strain>
        <strain evidence="3 7">FSL L7-0978</strain>
        <strain evidence="2 10">FSL L7-1017</strain>
        <strain evidence="1 8">FSL L7-1816</strain>
    </source>
</reference>
<proteinExistence type="predicted"/>
<dbReference type="AlphaFoldDB" id="A0A7X0XRH9"/>
<gene>
    <name evidence="1" type="ORF">HB811_14995</name>
    <name evidence="2" type="ORF">HCA46_07625</name>
    <name evidence="3" type="ORF">HCA52_15175</name>
    <name evidence="4" type="ORF">HCA78_02530</name>
    <name evidence="5" type="ORF">HCB06_14450</name>
</gene>
<dbReference type="RefSeq" id="WP_185368431.1">
    <property type="nucleotide sequence ID" value="NZ_JAAROK010000004.1"/>
</dbReference>
<dbReference type="EMBL" id="JAAROV010000005">
    <property type="protein sequence ID" value="MBC1318087.1"/>
    <property type="molecule type" value="Genomic_DNA"/>
</dbReference>
<evidence type="ECO:0000313" key="5">
    <source>
        <dbReference type="EMBL" id="MBC2117830.1"/>
    </source>
</evidence>
<evidence type="ECO:0000313" key="2">
    <source>
        <dbReference type="EMBL" id="MBC1778700.1"/>
    </source>
</evidence>
<evidence type="ECO:0000313" key="1">
    <source>
        <dbReference type="EMBL" id="MBC1318087.1"/>
    </source>
</evidence>
<dbReference type="Proteomes" id="UP000529446">
    <property type="component" value="Unassembled WGS sequence"/>
</dbReference>
<dbReference type="Pfam" id="PF14203">
    <property type="entry name" value="TTRAP"/>
    <property type="match status" value="1"/>
</dbReference>
<protein>
    <submittedName>
        <fullName evidence="2">Uncharacterized protein</fullName>
    </submittedName>
</protein>
<comment type="caution">
    <text evidence="2">The sequence shown here is derived from an EMBL/GenBank/DDBJ whole genome shotgun (WGS) entry which is preliminary data.</text>
</comment>
<sequence>MGLFTIDEENLIALFDVSTREKLLAGLEEALPYVYNSEMMEIINRIIGKLKIIDDETYDMFPFDFTAYYDAKND</sequence>
<dbReference type="EMBL" id="JAARXI010000008">
    <property type="protein sequence ID" value="MBC2117830.1"/>
    <property type="molecule type" value="Genomic_DNA"/>
</dbReference>
<dbReference type="Gene3D" id="1.10.10.1850">
    <property type="entry name" value="Sporulation protein-like"/>
    <property type="match status" value="1"/>
</dbReference>
<evidence type="ECO:0000313" key="6">
    <source>
        <dbReference type="Proteomes" id="UP000529446"/>
    </source>
</evidence>
<dbReference type="Proteomes" id="UP000547643">
    <property type="component" value="Unassembled WGS sequence"/>
</dbReference>
<dbReference type="Proteomes" id="UP000543379">
    <property type="component" value="Unassembled WGS sequence"/>
</dbReference>
<dbReference type="Proteomes" id="UP000546806">
    <property type="component" value="Unassembled WGS sequence"/>
</dbReference>
<dbReference type="InterPro" id="IPR025468">
    <property type="entry name" value="TTRAP"/>
</dbReference>
<evidence type="ECO:0000313" key="7">
    <source>
        <dbReference type="Proteomes" id="UP000539064"/>
    </source>
</evidence>
<dbReference type="InterPro" id="IPR041965">
    <property type="entry name" value="TTRAP_sf"/>
</dbReference>
<name>A0A7X0XRH9_9LIST</name>
<dbReference type="EMBL" id="JAARUV010000002">
    <property type="protein sequence ID" value="MBC1778700.1"/>
    <property type="molecule type" value="Genomic_DNA"/>
</dbReference>
<evidence type="ECO:0000313" key="4">
    <source>
        <dbReference type="EMBL" id="MBC2002629.1"/>
    </source>
</evidence>
<evidence type="ECO:0000313" key="9">
    <source>
        <dbReference type="Proteomes" id="UP000546806"/>
    </source>
</evidence>
<evidence type="ECO:0000313" key="8">
    <source>
        <dbReference type="Proteomes" id="UP000543379"/>
    </source>
</evidence>
<evidence type="ECO:0000313" key="3">
    <source>
        <dbReference type="EMBL" id="MBC1794775.1"/>
    </source>
</evidence>
<accession>A0A7X0XRH9</accession>
<dbReference type="EMBL" id="JAARVG010000017">
    <property type="protein sequence ID" value="MBC1794775.1"/>
    <property type="molecule type" value="Genomic_DNA"/>
</dbReference>
<dbReference type="EMBL" id="JAARWW010000001">
    <property type="protein sequence ID" value="MBC2002629.1"/>
    <property type="molecule type" value="Genomic_DNA"/>
</dbReference>
<evidence type="ECO:0000313" key="10">
    <source>
        <dbReference type="Proteomes" id="UP000547643"/>
    </source>
</evidence>